<dbReference type="EMBL" id="CP037421">
    <property type="protein sequence ID" value="QDT29472.1"/>
    <property type="molecule type" value="Genomic_DNA"/>
</dbReference>
<dbReference type="Proteomes" id="UP000315647">
    <property type="component" value="Chromosome"/>
</dbReference>
<name>A0A517QCW1_9PLAN</name>
<sequence length="83" mass="9408">MIPVPVPAADCSVIRMTINKRDSLVACFKQNAVVPQRNDGVFYCFLVCLRHTEPNMRSVSDHHGFQQHAQFPQLQCPIDAIQQ</sequence>
<evidence type="ECO:0000313" key="1">
    <source>
        <dbReference type="EMBL" id="QDT29472.1"/>
    </source>
</evidence>
<reference evidence="1 2" key="1">
    <citation type="submission" date="2019-03" db="EMBL/GenBank/DDBJ databases">
        <title>Deep-cultivation of Planctomycetes and their phenomic and genomic characterization uncovers novel biology.</title>
        <authorList>
            <person name="Wiegand S."/>
            <person name="Jogler M."/>
            <person name="Boedeker C."/>
            <person name="Pinto D."/>
            <person name="Vollmers J."/>
            <person name="Rivas-Marin E."/>
            <person name="Kohn T."/>
            <person name="Peeters S.H."/>
            <person name="Heuer A."/>
            <person name="Rast P."/>
            <person name="Oberbeckmann S."/>
            <person name="Bunk B."/>
            <person name="Jeske O."/>
            <person name="Meyerdierks A."/>
            <person name="Storesund J.E."/>
            <person name="Kallscheuer N."/>
            <person name="Luecker S."/>
            <person name="Lage O.M."/>
            <person name="Pohl T."/>
            <person name="Merkel B.J."/>
            <person name="Hornburger P."/>
            <person name="Mueller R.-W."/>
            <person name="Bruemmer F."/>
            <person name="Labrenz M."/>
            <person name="Spormann A.M."/>
            <person name="Op den Camp H."/>
            <person name="Overmann J."/>
            <person name="Amann R."/>
            <person name="Jetten M.S.M."/>
            <person name="Mascher T."/>
            <person name="Medema M.H."/>
            <person name="Devos D.P."/>
            <person name="Kaster A.-K."/>
            <person name="Ovreas L."/>
            <person name="Rohde M."/>
            <person name="Galperin M.Y."/>
            <person name="Jogler C."/>
        </authorList>
    </citation>
    <scope>NUCLEOTIDE SEQUENCE [LARGE SCALE GENOMIC DNA]</scope>
    <source>
        <strain evidence="1 2">Enr10</strain>
    </source>
</reference>
<organism evidence="1 2">
    <name type="scientific">Gimesia panareensis</name>
    <dbReference type="NCBI Taxonomy" id="2527978"/>
    <lineage>
        <taxon>Bacteria</taxon>
        <taxon>Pseudomonadati</taxon>
        <taxon>Planctomycetota</taxon>
        <taxon>Planctomycetia</taxon>
        <taxon>Planctomycetales</taxon>
        <taxon>Planctomycetaceae</taxon>
        <taxon>Gimesia</taxon>
    </lineage>
</organism>
<accession>A0A517QCW1</accession>
<gene>
    <name evidence="1" type="ORF">Enr10x_48260</name>
</gene>
<keyword evidence="2" id="KW-1185">Reference proteome</keyword>
<protein>
    <submittedName>
        <fullName evidence="1">Uncharacterized protein</fullName>
    </submittedName>
</protein>
<dbReference type="AlphaFoldDB" id="A0A517QCW1"/>
<proteinExistence type="predicted"/>
<evidence type="ECO:0000313" key="2">
    <source>
        <dbReference type="Proteomes" id="UP000315647"/>
    </source>
</evidence>